<proteinExistence type="predicted"/>
<feature type="signal peptide" evidence="1">
    <location>
        <begin position="1"/>
        <end position="30"/>
    </location>
</feature>
<dbReference type="PROSITE" id="PS51208">
    <property type="entry name" value="AUTOTRANSPORTER"/>
    <property type="match status" value="1"/>
</dbReference>
<feature type="chain" id="PRO_5013680249" description="Autotransporter domain-containing protein" evidence="1">
    <location>
        <begin position="31"/>
        <end position="1994"/>
    </location>
</feature>
<evidence type="ECO:0000256" key="1">
    <source>
        <dbReference type="SAM" id="SignalP"/>
    </source>
</evidence>
<dbReference type="Gene3D" id="2.40.128.130">
    <property type="entry name" value="Autotransporter beta-domain"/>
    <property type="match status" value="1"/>
</dbReference>
<organism evidence="3 4">
    <name type="scientific">Paremcibacter congregatus</name>
    <dbReference type="NCBI Taxonomy" id="2043170"/>
    <lineage>
        <taxon>Bacteria</taxon>
        <taxon>Pseudomonadati</taxon>
        <taxon>Pseudomonadota</taxon>
        <taxon>Alphaproteobacteria</taxon>
        <taxon>Emcibacterales</taxon>
        <taxon>Emcibacteraceae</taxon>
        <taxon>Paremcibacter</taxon>
    </lineage>
</organism>
<dbReference type="Pfam" id="PF03797">
    <property type="entry name" value="Autotransporter"/>
    <property type="match status" value="1"/>
</dbReference>
<dbReference type="InterPro" id="IPR005546">
    <property type="entry name" value="Autotransporte_beta"/>
</dbReference>
<keyword evidence="1" id="KW-0732">Signal</keyword>
<keyword evidence="4" id="KW-1185">Reference proteome</keyword>
<dbReference type="SUPFAM" id="SSF103515">
    <property type="entry name" value="Autotransporter"/>
    <property type="match status" value="1"/>
</dbReference>
<evidence type="ECO:0000313" key="4">
    <source>
        <dbReference type="Proteomes" id="UP000229730"/>
    </source>
</evidence>
<dbReference type="Proteomes" id="UP000229730">
    <property type="component" value="Unassembled WGS sequence"/>
</dbReference>
<name>A0A2G4YWB7_9PROT</name>
<comment type="caution">
    <text evidence="3">The sequence shown here is derived from an EMBL/GenBank/DDBJ whole genome shotgun (WGS) entry which is preliminary data.</text>
</comment>
<accession>A0A2G4YWB7</accession>
<dbReference type="InParanoid" id="A0A2G4YWB7"/>
<dbReference type="InterPro" id="IPR036709">
    <property type="entry name" value="Autotransporte_beta_dom_sf"/>
</dbReference>
<dbReference type="RefSeq" id="WP_099470930.1">
    <property type="nucleotide sequence ID" value="NZ_CP041025.1"/>
</dbReference>
<reference evidence="3 4" key="1">
    <citation type="submission" date="2017-10" db="EMBL/GenBank/DDBJ databases">
        <title>Frigbacter circumglobatus gen. nov. sp. nov., isolated from sediment cultured in situ.</title>
        <authorList>
            <person name="Zhao Z."/>
        </authorList>
    </citation>
    <scope>NUCLEOTIDE SEQUENCE [LARGE SCALE GENOMIC DNA]</scope>
    <source>
        <strain evidence="3 4">ZYL</strain>
    </source>
</reference>
<gene>
    <name evidence="3" type="ORF">CRD36_01335</name>
</gene>
<dbReference type="OrthoDB" id="7176850at2"/>
<evidence type="ECO:0000313" key="3">
    <source>
        <dbReference type="EMBL" id="PHZ86553.1"/>
    </source>
</evidence>
<feature type="domain" description="Autotransporter" evidence="2">
    <location>
        <begin position="1714"/>
        <end position="1994"/>
    </location>
</feature>
<sequence length="1994" mass="208283">MSCPYRIKLLSSTAVIGIVSTLLFSISAQAACLPESENPDAKIICDGAVSNSYISSGTNLNIKVTPGAVMTGSPSFTLSGNSKTLINEGLIQSSTKGIDSSYNLIVENSNLIRGADYGIHAGSGNLTIVNKVDAVIRGDTGISSANYPYDFNGTYDITNSGRLEGTGGLAIENPYHLTLNNQATGQVIGGIWFFNELNLNNAGLIDGGTNSALRKHYYFANNSTLKNSGTIKSAVNDDYTIYLSYTDISNSGVIEATGAHGSALYIGYGSVTNSGQIQTSGSGTALYLNGSSLVNEITGEIRATGTAINGQGATVTNFGSIVGDVDFSSSYYTEDTYRDMGGTITGNLNLGGGNDLFLYDYKNGTGISSVSGTVEPGDGVDSYGVSAEGEITIMPSLPLGFERFAVEARGQDTVISIGENTKNSGCEDFLHGVCLTVVTAPFPFYNPILVMGEGTVINNTTHVLDTDNYAVINLQPAQNEGDFVASFINNAYIRNRGENSDAIFGGLGNKIENDGGIRTLGRNSSGIRANGALSIINSGAIQTSGEISYGIVANYWNNNPETIPTVENSGIIETSGRWGIGLGLYGTANVINSGEIHTSGRDAHAAALSGSSYGEMEFENNGTLHASGVEASGLKYATNMTITNKGTISSEQSAAIASSSYYSDNIEIMNSATGQITGGNGIALQGYGSNNFKLDNAGNITGNVTFLDPDSNDYYCDYESVTNSGTISGSVIFGRCNDTFIHDGGTVSGVVDLGADHDRFILNIDSGAKFSDIAGGVVAGEGFDYFVYSSDLVTSVDIESHAGFEIIGVLAGDENAHITLNSTADYITDYLNISGKGTVTNTVNFKRNLVDNYEYVIPAIVRTQSNVTLINKADIELGTVGAQSKSAVYVDWGSNFTNDGTITALADNAIGINTVGRTSNTGTVTTGTGPAVQLYGVLENSGMLSSQGKVINIASNGSYESAIILNKASGVIKGHNGQAIGLDYYSSKSTAISNAGQIIGNISLGGGNDTYFANGGYLDGDLNLGNGDNTLFVNATSTGTSFLSGVVSAGYGSDAYGLVYRETSDAALVQQAGFERYAIGMIGEDTIVTLKETGQTVNAAISVAGNGTLINEMDIGSGYAFDLRSSGSALVNKAMIGGIKGTGQDISITNDGYITSNSSNFGIYLTNAAGAQVTNTGTLENIGYENTLVYLQGARQYDSNWEIILDGAEHTPSNNQITSFRNEGTITGGSVTIEYSKNIKFENSGLITSSNRAVRLSGNVIDAHNIGTIKTTNNGSTAVYLHQYYEVSDEDIVSFVNDGEILTTGNVSYAVYVNNSTSLNLTNRGEIKSTGGPTIHNGINHTGDAYQSYSSTSAVLYRNGLLTNEDGGTIEATKRGSIAVDMRSNTQDDTILENAGSIIGTDGVAYTDYYGTTHSIAGAIRGDSGKQIVRNSGLIKGSVDLGDGNDRFEMSEGGVMEGQVDGGLGNDHILLDYTSMVSVDGGKYLNFETLEKTGSGNFNLSGVLDIAEVTITAGTLSGTGTITGNVTNMGTISPGNSPGMLTIEGNLMMTEGSLLSIEAGDLVTVMGDASLTGSILQLAGDVNDAGGEFLAVTGTVEGQFSAIALPDNNTALFKHVSLVYGDQNATVVVEDQFAASDAAFKNSAEGKYVAALMAMDLSSETYAAFSKLSSLNSSELASALGQMTGESHAAAGQLGLISGQSMINSNRGRFGQHQGHKGMRLWVEGIGAFDRQDGTSNLSGHRENLYGILAGADFGLSDKAMVGFTLGYVDGHQTLNGLNASNDYKAYLLGLNGVYHMNRLRLGAAVSYGAGDVDSTRHIQTGVLDGTAYATYDLNYVTAQGELAYDLGFESVILEPQLGLSWTSVARKYAEETGLSGLNLAIEDDTQQTVTGYAAIRLAKNFNSESGAIITPELTVGLDYDVKQDGLLASSHFVGNSGASQNHYVATSGKSRLMIGAGLAADLTNGFTLYARYSGRYTGQRKLHQANIGFGINF</sequence>
<dbReference type="SMART" id="SM00869">
    <property type="entry name" value="Autotransporter"/>
    <property type="match status" value="1"/>
</dbReference>
<protein>
    <recommendedName>
        <fullName evidence="2">Autotransporter domain-containing protein</fullName>
    </recommendedName>
</protein>
<evidence type="ECO:0000259" key="2">
    <source>
        <dbReference type="PROSITE" id="PS51208"/>
    </source>
</evidence>
<dbReference type="EMBL" id="PDEM01000007">
    <property type="protein sequence ID" value="PHZ86553.1"/>
    <property type="molecule type" value="Genomic_DNA"/>
</dbReference>